<organism evidence="1 2">
    <name type="scientific">Lottia gigantea</name>
    <name type="common">Giant owl limpet</name>
    <dbReference type="NCBI Taxonomy" id="225164"/>
    <lineage>
        <taxon>Eukaryota</taxon>
        <taxon>Metazoa</taxon>
        <taxon>Spiralia</taxon>
        <taxon>Lophotrochozoa</taxon>
        <taxon>Mollusca</taxon>
        <taxon>Gastropoda</taxon>
        <taxon>Patellogastropoda</taxon>
        <taxon>Lottioidea</taxon>
        <taxon>Lottiidae</taxon>
        <taxon>Lottia</taxon>
    </lineage>
</organism>
<dbReference type="RefSeq" id="XP_009063027.1">
    <property type="nucleotide sequence ID" value="XM_009064779.1"/>
</dbReference>
<name>V3ZUJ9_LOTGI</name>
<keyword evidence="2" id="KW-1185">Reference proteome</keyword>
<sequence length="124" mass="13012">MVSTCNLEKSYDITHGEKLDNSSLWSNVTSWTVVFYIKKALCVVGDVVPVTFCVDDVVPVTCVVGDVVPGTCVVGDVIPGTCVVGDVVPVTCIVGDVVPGTCGVCGGNWNNTIYNLDILLTGRT</sequence>
<dbReference type="Proteomes" id="UP000030746">
    <property type="component" value="Unassembled WGS sequence"/>
</dbReference>
<protein>
    <submittedName>
        <fullName evidence="1">Uncharacterized protein</fullName>
    </submittedName>
</protein>
<dbReference type="HOGENOM" id="CLU_2006500_0_0_1"/>
<dbReference type="GeneID" id="20240581"/>
<dbReference type="KEGG" id="lgi:LOTGIDRAFT_167301"/>
<dbReference type="EMBL" id="KB203115">
    <property type="protein sequence ID" value="ESO86255.1"/>
    <property type="molecule type" value="Genomic_DNA"/>
</dbReference>
<evidence type="ECO:0000313" key="2">
    <source>
        <dbReference type="Proteomes" id="UP000030746"/>
    </source>
</evidence>
<proteinExistence type="predicted"/>
<gene>
    <name evidence="1" type="ORF">LOTGIDRAFT_167301</name>
</gene>
<dbReference type="AlphaFoldDB" id="V3ZUJ9"/>
<accession>V3ZUJ9</accession>
<evidence type="ECO:0000313" key="1">
    <source>
        <dbReference type="EMBL" id="ESO86255.1"/>
    </source>
</evidence>
<dbReference type="CTD" id="20240581"/>
<reference evidence="1 2" key="1">
    <citation type="journal article" date="2013" name="Nature">
        <title>Insights into bilaterian evolution from three spiralian genomes.</title>
        <authorList>
            <person name="Simakov O."/>
            <person name="Marletaz F."/>
            <person name="Cho S.J."/>
            <person name="Edsinger-Gonzales E."/>
            <person name="Havlak P."/>
            <person name="Hellsten U."/>
            <person name="Kuo D.H."/>
            <person name="Larsson T."/>
            <person name="Lv J."/>
            <person name="Arendt D."/>
            <person name="Savage R."/>
            <person name="Osoegawa K."/>
            <person name="de Jong P."/>
            <person name="Grimwood J."/>
            <person name="Chapman J.A."/>
            <person name="Shapiro H."/>
            <person name="Aerts A."/>
            <person name="Otillar R.P."/>
            <person name="Terry A.Y."/>
            <person name="Boore J.L."/>
            <person name="Grigoriev I.V."/>
            <person name="Lindberg D.R."/>
            <person name="Seaver E.C."/>
            <person name="Weisblat D.A."/>
            <person name="Putnam N.H."/>
            <person name="Rokhsar D.S."/>
        </authorList>
    </citation>
    <scope>NUCLEOTIDE SEQUENCE [LARGE SCALE GENOMIC DNA]</scope>
</reference>